<keyword evidence="7" id="KW-1185">Reference proteome</keyword>
<evidence type="ECO:0000256" key="4">
    <source>
        <dbReference type="ARBA" id="ARBA00023163"/>
    </source>
</evidence>
<dbReference type="InterPro" id="IPR036390">
    <property type="entry name" value="WH_DNA-bd_sf"/>
</dbReference>
<sequence length="304" mass="32931">MNMRHIEAFIAVAGELHFGRAAKRLHIEQSPLSRRIGRLEADLGVTLLHRNGRGVRLTTAGQVFLEDARRVMLACEQAQARARAVAAGYHGTLRIGLAGDIGRTRLAALLALCRQEAPEVCIRLSEVPLAQLLDGLAASFFDAGLASVGHVEGEIVAVPLWRDPFLVALPARHPLLAYKEVPLQEVVKYSLVLCDPQVCDGCHEQREHLFRSAGVRPTITECVSTHSLMLALVAAGYGVGFSSAAHLEGCTQADVVARPLAERDASLTTHLLRPHGVIPEPLRQFIDRAERVAGTQDAGDQRPV</sequence>
<dbReference type="Proteomes" id="UP001589834">
    <property type="component" value="Unassembled WGS sequence"/>
</dbReference>
<dbReference type="PANTHER" id="PTHR30346:SF0">
    <property type="entry name" value="HCA OPERON TRANSCRIPTIONAL ACTIVATOR HCAR"/>
    <property type="match status" value="1"/>
</dbReference>
<dbReference type="PROSITE" id="PS50931">
    <property type="entry name" value="HTH_LYSR"/>
    <property type="match status" value="1"/>
</dbReference>
<evidence type="ECO:0000256" key="1">
    <source>
        <dbReference type="ARBA" id="ARBA00009437"/>
    </source>
</evidence>
<evidence type="ECO:0000256" key="2">
    <source>
        <dbReference type="ARBA" id="ARBA00023015"/>
    </source>
</evidence>
<feature type="domain" description="HTH lysR-type" evidence="5">
    <location>
        <begin position="1"/>
        <end position="58"/>
    </location>
</feature>
<dbReference type="Pfam" id="PF00126">
    <property type="entry name" value="HTH_1"/>
    <property type="match status" value="1"/>
</dbReference>
<evidence type="ECO:0000256" key="3">
    <source>
        <dbReference type="ARBA" id="ARBA00023125"/>
    </source>
</evidence>
<dbReference type="PANTHER" id="PTHR30346">
    <property type="entry name" value="TRANSCRIPTIONAL DUAL REGULATOR HCAR-RELATED"/>
    <property type="match status" value="1"/>
</dbReference>
<evidence type="ECO:0000259" key="5">
    <source>
        <dbReference type="PROSITE" id="PS50931"/>
    </source>
</evidence>
<dbReference type="SUPFAM" id="SSF46785">
    <property type="entry name" value="Winged helix' DNA-binding domain"/>
    <property type="match status" value="1"/>
</dbReference>
<comment type="similarity">
    <text evidence="1">Belongs to the LysR transcriptional regulatory family.</text>
</comment>
<keyword evidence="4" id="KW-0804">Transcription</keyword>
<reference evidence="6 7" key="1">
    <citation type="submission" date="2024-09" db="EMBL/GenBank/DDBJ databases">
        <authorList>
            <person name="Sun Q."/>
            <person name="Mori K."/>
        </authorList>
    </citation>
    <scope>NUCLEOTIDE SEQUENCE [LARGE SCALE GENOMIC DNA]</scope>
    <source>
        <strain evidence="6 7">NCAIM B.02336</strain>
    </source>
</reference>
<dbReference type="EMBL" id="JBHLTN010000029">
    <property type="protein sequence ID" value="MFC0593628.1"/>
    <property type="molecule type" value="Genomic_DNA"/>
</dbReference>
<name>A0ABV6PUV4_9BURK</name>
<keyword evidence="2" id="KW-0805">Transcription regulation</keyword>
<dbReference type="PRINTS" id="PR00039">
    <property type="entry name" value="HTHLYSR"/>
</dbReference>
<comment type="caution">
    <text evidence="6">The sequence shown here is derived from an EMBL/GenBank/DDBJ whole genome shotgun (WGS) entry which is preliminary data.</text>
</comment>
<proteinExistence type="inferred from homology"/>
<dbReference type="InterPro" id="IPR000847">
    <property type="entry name" value="LysR_HTH_N"/>
</dbReference>
<dbReference type="CDD" id="cd08414">
    <property type="entry name" value="PBP2_LTTR_aromatics_like"/>
    <property type="match status" value="1"/>
</dbReference>
<evidence type="ECO:0000313" key="7">
    <source>
        <dbReference type="Proteomes" id="UP001589834"/>
    </source>
</evidence>
<organism evidence="6 7">
    <name type="scientific">Ottowia pentelensis</name>
    <dbReference type="NCBI Taxonomy" id="511108"/>
    <lineage>
        <taxon>Bacteria</taxon>
        <taxon>Pseudomonadati</taxon>
        <taxon>Pseudomonadota</taxon>
        <taxon>Betaproteobacteria</taxon>
        <taxon>Burkholderiales</taxon>
        <taxon>Comamonadaceae</taxon>
        <taxon>Ottowia</taxon>
    </lineage>
</organism>
<dbReference type="RefSeq" id="WP_292998707.1">
    <property type="nucleotide sequence ID" value="NZ_JBHLTN010000029.1"/>
</dbReference>
<dbReference type="InterPro" id="IPR036388">
    <property type="entry name" value="WH-like_DNA-bd_sf"/>
</dbReference>
<protein>
    <submittedName>
        <fullName evidence="6">LysR family transcriptional regulator</fullName>
    </submittedName>
</protein>
<dbReference type="InterPro" id="IPR005119">
    <property type="entry name" value="LysR_subst-bd"/>
</dbReference>
<gene>
    <name evidence="6" type="ORF">ACFFGG_13840</name>
</gene>
<dbReference type="SUPFAM" id="SSF53850">
    <property type="entry name" value="Periplasmic binding protein-like II"/>
    <property type="match status" value="1"/>
</dbReference>
<evidence type="ECO:0000313" key="6">
    <source>
        <dbReference type="EMBL" id="MFC0593628.1"/>
    </source>
</evidence>
<keyword evidence="3" id="KW-0238">DNA-binding</keyword>
<accession>A0ABV6PUV4</accession>
<dbReference type="Pfam" id="PF03466">
    <property type="entry name" value="LysR_substrate"/>
    <property type="match status" value="1"/>
</dbReference>
<dbReference type="Gene3D" id="1.10.10.10">
    <property type="entry name" value="Winged helix-like DNA-binding domain superfamily/Winged helix DNA-binding domain"/>
    <property type="match status" value="1"/>
</dbReference>
<dbReference type="Gene3D" id="3.40.190.10">
    <property type="entry name" value="Periplasmic binding protein-like II"/>
    <property type="match status" value="2"/>
</dbReference>